<dbReference type="PANTHER" id="PTHR31806:SF5">
    <property type="entry name" value="PURINE-CYTOSINE PERMEASE FCY21"/>
    <property type="match status" value="1"/>
</dbReference>
<evidence type="ECO:0000256" key="3">
    <source>
        <dbReference type="ARBA" id="ARBA00022448"/>
    </source>
</evidence>
<comment type="caution">
    <text evidence="9">The sequence shown here is derived from an EMBL/GenBank/DDBJ whole genome shotgun (WGS) entry which is preliminary data.</text>
</comment>
<dbReference type="InParanoid" id="A0A151GYG0"/>
<evidence type="ECO:0000256" key="5">
    <source>
        <dbReference type="ARBA" id="ARBA00022989"/>
    </source>
</evidence>
<dbReference type="OrthoDB" id="2116389at2759"/>
<feature type="transmembrane region" description="Helical" evidence="8">
    <location>
        <begin position="431"/>
        <end position="450"/>
    </location>
</feature>
<feature type="transmembrane region" description="Helical" evidence="8">
    <location>
        <begin position="90"/>
        <end position="110"/>
    </location>
</feature>
<dbReference type="InterPro" id="IPR026030">
    <property type="entry name" value="Pur-cyt_permease_Fcy2/21/22"/>
</dbReference>
<dbReference type="PIRSF" id="PIRSF002744">
    <property type="entry name" value="Pur-cyt_permease"/>
    <property type="match status" value="1"/>
</dbReference>
<dbReference type="Gene3D" id="1.10.4160.10">
    <property type="entry name" value="Hydantoin permease"/>
    <property type="match status" value="1"/>
</dbReference>
<dbReference type="Proteomes" id="UP000076580">
    <property type="component" value="Chromosome 01"/>
</dbReference>
<dbReference type="PANTHER" id="PTHR31806">
    <property type="entry name" value="PURINE-CYTOSINE PERMEASE FCY2-RELATED"/>
    <property type="match status" value="1"/>
</dbReference>
<comment type="similarity">
    <text evidence="2 7">Belongs to the purine-cytosine permease (2.A.39) family.</text>
</comment>
<reference evidence="9 10" key="1">
    <citation type="journal article" date="2016" name="Sci. Rep.">
        <title>Insights into Adaptations to a Near-Obligate Nematode Endoparasitic Lifestyle from the Finished Genome of Drechmeria coniospora.</title>
        <authorList>
            <person name="Zhang L."/>
            <person name="Zhou Z."/>
            <person name="Guo Q."/>
            <person name="Fokkens L."/>
            <person name="Miskei M."/>
            <person name="Pocsi I."/>
            <person name="Zhang W."/>
            <person name="Chen M."/>
            <person name="Wang L."/>
            <person name="Sun Y."/>
            <person name="Donzelli B.G."/>
            <person name="Gibson D.M."/>
            <person name="Nelson D.R."/>
            <person name="Luo J.G."/>
            <person name="Rep M."/>
            <person name="Liu H."/>
            <person name="Yang S."/>
            <person name="Wang J."/>
            <person name="Krasnoff S.B."/>
            <person name="Xu Y."/>
            <person name="Molnar I."/>
            <person name="Lin M."/>
        </authorList>
    </citation>
    <scope>NUCLEOTIDE SEQUENCE [LARGE SCALE GENOMIC DNA]</scope>
    <source>
        <strain evidence="9 10">ARSEF 6962</strain>
    </source>
</reference>
<evidence type="ECO:0000313" key="10">
    <source>
        <dbReference type="Proteomes" id="UP000076580"/>
    </source>
</evidence>
<comment type="subcellular location">
    <subcellularLocation>
        <location evidence="1">Membrane</location>
        <topology evidence="1">Multi-pass membrane protein</topology>
    </subcellularLocation>
</comment>
<dbReference type="GO" id="GO:0022857">
    <property type="term" value="F:transmembrane transporter activity"/>
    <property type="evidence" value="ECO:0007669"/>
    <property type="project" value="InterPro"/>
</dbReference>
<feature type="transmembrane region" description="Helical" evidence="8">
    <location>
        <begin position="166"/>
        <end position="184"/>
    </location>
</feature>
<evidence type="ECO:0000313" key="9">
    <source>
        <dbReference type="EMBL" id="KYK62134.1"/>
    </source>
</evidence>
<feature type="transmembrane region" description="Helical" evidence="8">
    <location>
        <begin position="323"/>
        <end position="348"/>
    </location>
</feature>
<feature type="transmembrane region" description="Helical" evidence="8">
    <location>
        <begin position="130"/>
        <end position="154"/>
    </location>
</feature>
<dbReference type="AlphaFoldDB" id="A0A151GYG0"/>
<dbReference type="GO" id="GO:0005886">
    <property type="term" value="C:plasma membrane"/>
    <property type="evidence" value="ECO:0007669"/>
    <property type="project" value="TreeGrafter"/>
</dbReference>
<accession>A0A151GYG0</accession>
<feature type="transmembrane region" description="Helical" evidence="8">
    <location>
        <begin position="268"/>
        <end position="291"/>
    </location>
</feature>
<dbReference type="EMBL" id="LAYC01000001">
    <property type="protein sequence ID" value="KYK62134.1"/>
    <property type="molecule type" value="Genomic_DNA"/>
</dbReference>
<proteinExistence type="inferred from homology"/>
<keyword evidence="5 8" id="KW-1133">Transmembrane helix</keyword>
<evidence type="ECO:0000256" key="8">
    <source>
        <dbReference type="SAM" id="Phobius"/>
    </source>
</evidence>
<dbReference type="RefSeq" id="XP_040661486.1">
    <property type="nucleotide sequence ID" value="XM_040800603.1"/>
</dbReference>
<dbReference type="Pfam" id="PF02133">
    <property type="entry name" value="Transp_cyt_pur"/>
    <property type="match status" value="1"/>
</dbReference>
<name>A0A151GYG0_DRECN</name>
<dbReference type="STRING" id="98403.A0A151GYG0"/>
<keyword evidence="3 7" id="KW-0813">Transport</keyword>
<evidence type="ECO:0000256" key="1">
    <source>
        <dbReference type="ARBA" id="ARBA00004141"/>
    </source>
</evidence>
<dbReference type="FunCoup" id="A0A151GYG0">
    <property type="interactions" value="22"/>
</dbReference>
<feature type="transmembrane region" description="Helical" evidence="8">
    <location>
        <begin position="56"/>
        <end position="78"/>
    </location>
</feature>
<sequence length="492" mass="53939">MTVDVIDKTLSAQGQDHEAQADVERPSLLRKVLRMGRVEENGIRPLAVEERTNTRFFNIFTVWFSINSNILGIFFGMLGPTIYGLSLRDSALVIVFFGLVTTIPPGYLTVWGPKTGMRQMVQARYSFGRYAVSIPVLFNLVTMMGFTVIVLVLGGQCLSAVSDGRLTATVGIVIIAVLSLLVSFAGFKVLHAFETYAYLVALVSILVTVCIGGRDLDEQWEPPQPPRARQVLDFGMVVASYQIPWAPLASDFTTYFDPKVPSWRAFHYAYWGLLLPTVVLMILGAAIGGALPLHADWTLQFHENLVGGVLSAMLANVHGFGKFLVVVLCLTLLGNTCGTFYAITLNLQTLAPGLSRVPRYVFSIVTTAIIVPIASLALGNFLQNLENFIALIGYWSAAFVAVVMTEHLVFRRGRFDSYDPAAWNKASLLPWGAAAMGAFVVAFGCVVPFMNTKLWTGPVGEKTGDIGFEVAFFVAALAYLPLRWLERRVSGR</sequence>
<keyword evidence="6 7" id="KW-0472">Membrane</keyword>
<organism evidence="9 10">
    <name type="scientific">Drechmeria coniospora</name>
    <name type="common">Nematophagous fungus</name>
    <name type="synonym">Meria coniospora</name>
    <dbReference type="NCBI Taxonomy" id="98403"/>
    <lineage>
        <taxon>Eukaryota</taxon>
        <taxon>Fungi</taxon>
        <taxon>Dikarya</taxon>
        <taxon>Ascomycota</taxon>
        <taxon>Pezizomycotina</taxon>
        <taxon>Sordariomycetes</taxon>
        <taxon>Hypocreomycetidae</taxon>
        <taxon>Hypocreales</taxon>
        <taxon>Ophiocordycipitaceae</taxon>
        <taxon>Drechmeria</taxon>
    </lineage>
</organism>
<dbReference type="InterPro" id="IPR001248">
    <property type="entry name" value="Pur-cyt_permease"/>
</dbReference>
<keyword evidence="4 8" id="KW-0812">Transmembrane</keyword>
<feature type="transmembrane region" description="Helical" evidence="8">
    <location>
        <begin position="388"/>
        <end position="410"/>
    </location>
</feature>
<evidence type="ECO:0000256" key="4">
    <source>
        <dbReference type="ARBA" id="ARBA00022692"/>
    </source>
</evidence>
<gene>
    <name evidence="9" type="ORF">DCS_03281</name>
</gene>
<feature type="transmembrane region" description="Helical" evidence="8">
    <location>
        <begin position="360"/>
        <end position="382"/>
    </location>
</feature>
<evidence type="ECO:0000256" key="2">
    <source>
        <dbReference type="ARBA" id="ARBA00008974"/>
    </source>
</evidence>
<evidence type="ECO:0000256" key="6">
    <source>
        <dbReference type="ARBA" id="ARBA00023136"/>
    </source>
</evidence>
<dbReference type="GeneID" id="63715924"/>
<protein>
    <submittedName>
        <fullName evidence="9">Purine-cytosine permease FCY22</fullName>
    </submittedName>
</protein>
<feature type="transmembrane region" description="Helical" evidence="8">
    <location>
        <begin position="466"/>
        <end position="485"/>
    </location>
</feature>
<evidence type="ECO:0000256" key="7">
    <source>
        <dbReference type="PIRNR" id="PIRNR002744"/>
    </source>
</evidence>
<keyword evidence="10" id="KW-1185">Reference proteome</keyword>